<feature type="domain" description="Terpene synthase N-terminal" evidence="5">
    <location>
        <begin position="84"/>
        <end position="259"/>
    </location>
</feature>
<dbReference type="InterPro" id="IPR008930">
    <property type="entry name" value="Terpenoid_cyclase/PrenylTrfase"/>
</dbReference>
<dbReference type="InterPro" id="IPR044814">
    <property type="entry name" value="Terpene_cyclase_plant_C1"/>
</dbReference>
<feature type="domain" description="Terpene synthase metal-binding" evidence="6">
    <location>
        <begin position="316"/>
        <end position="554"/>
    </location>
</feature>
<reference evidence="8" key="1">
    <citation type="journal article" date="2012" name="Nat. Biotechnol.">
        <title>Reference genome sequence of the model plant Setaria.</title>
        <authorList>
            <person name="Bennetzen J.L."/>
            <person name="Schmutz J."/>
            <person name="Wang H."/>
            <person name="Percifield R."/>
            <person name="Hawkins J."/>
            <person name="Pontaroli A.C."/>
            <person name="Estep M."/>
            <person name="Feng L."/>
            <person name="Vaughn J.N."/>
            <person name="Grimwood J."/>
            <person name="Jenkins J."/>
            <person name="Barry K."/>
            <person name="Lindquist E."/>
            <person name="Hellsten U."/>
            <person name="Deshpande S."/>
            <person name="Wang X."/>
            <person name="Wu X."/>
            <person name="Mitros T."/>
            <person name="Triplett J."/>
            <person name="Yang X."/>
            <person name="Ye C.Y."/>
            <person name="Mauro-Herrera M."/>
            <person name="Wang L."/>
            <person name="Li P."/>
            <person name="Sharma M."/>
            <person name="Sharma R."/>
            <person name="Ronald P.C."/>
            <person name="Panaud O."/>
            <person name="Kellogg E.A."/>
            <person name="Brutnell T.P."/>
            <person name="Doust A.N."/>
            <person name="Tuskan G.A."/>
            <person name="Rokhsar D."/>
            <person name="Devos K.M."/>
        </authorList>
    </citation>
    <scope>NUCLEOTIDE SEQUENCE [LARGE SCALE GENOMIC DNA]</scope>
    <source>
        <strain evidence="8">Yugu1</strain>
    </source>
</reference>
<dbReference type="InterPro" id="IPR036965">
    <property type="entry name" value="Terpene_synth_N_sf"/>
</dbReference>
<dbReference type="GO" id="GO:0000287">
    <property type="term" value="F:magnesium ion binding"/>
    <property type="evidence" value="ECO:0007669"/>
    <property type="project" value="InterPro"/>
</dbReference>
<dbReference type="InterPro" id="IPR001906">
    <property type="entry name" value="Terpene_synth_N"/>
</dbReference>
<dbReference type="CDD" id="cd00684">
    <property type="entry name" value="Terpene_cyclase_plant_C1"/>
    <property type="match status" value="1"/>
</dbReference>
<gene>
    <name evidence="8" type="ORF">SETIT_1G152000v2</name>
</gene>
<dbReference type="PANTHER" id="PTHR31225">
    <property type="entry name" value="OS04G0344100 PROTEIN-RELATED"/>
    <property type="match status" value="1"/>
</dbReference>
<dbReference type="KEGG" id="sita:101753547"/>
<dbReference type="Gene3D" id="1.50.10.130">
    <property type="entry name" value="Terpene synthase, N-terminal domain"/>
    <property type="match status" value="1"/>
</dbReference>
<dbReference type="SFLD" id="SFLDG01019">
    <property type="entry name" value="Terpene_Cyclase_Like_1_C_Termi"/>
    <property type="match status" value="1"/>
</dbReference>
<keyword evidence="3" id="KW-0479">Metal-binding</keyword>
<evidence type="ECO:0000256" key="3">
    <source>
        <dbReference type="ARBA" id="ARBA00022723"/>
    </source>
</evidence>
<evidence type="ECO:0000256" key="4">
    <source>
        <dbReference type="SAM" id="MobiDB-lite"/>
    </source>
</evidence>
<dbReference type="STRING" id="4555.A0A368PMR2"/>
<evidence type="ECO:0000259" key="5">
    <source>
        <dbReference type="Pfam" id="PF01397"/>
    </source>
</evidence>
<dbReference type="GO" id="GO:0016102">
    <property type="term" value="P:diterpenoid biosynthetic process"/>
    <property type="evidence" value="ECO:0007669"/>
    <property type="project" value="InterPro"/>
</dbReference>
<dbReference type="Pfam" id="PF01397">
    <property type="entry name" value="Terpene_synth"/>
    <property type="match status" value="1"/>
</dbReference>
<dbReference type="SUPFAM" id="SSF48239">
    <property type="entry name" value="Terpenoid cyclases/Protein prenyltransferases"/>
    <property type="match status" value="1"/>
</dbReference>
<sequence length="613" mass="71461">MQSTVMATFALKPGQCNGSCHLAIVLSQPIGKRPYRSWMCRRRQQYDVLRCRVTHQHPAGGLHDDPDEIDDRPRKNPPRFHPSIWGDFFLHYSNTVACSPHQQVRMAERADKLKEEVADMIERRSSGYSLLQRLHLIHVLQRLCLDHLFEDEINGSFTQIKSADLSGCDLQTVALWFYLLRNHGCRVSQDVFIKFKDEEGNFESNSSEDLLSLYNAAYLGTHGETILDDAVSFSKKCLETTMPHLDPEGLLAREITSALEIPLPRRVKIYELKHYISMYETEATVHETILELAKLNSNLMQLHHQRELKIITRWWKNIQLQSNLSFARDRIVECYFWMAGAYFEPCYSRARIILTQVMAIISIVDDIYDVYGTSEECELFTRCIESWDTKVGQDLPANLKIILECIFDTYKDIEHELETEQKYRLSYLKFVTIDWVRAYTTEVKWRDQRYVPATVEEHLQLSVRSGACHLLSCASFVGMGDIATRESFEWVSSMPEIVHSLCIILRLLDDPKSYEREQMALHVASTIDSCMKEHNMSMELALKKIKELTEESWKSLNEEWLKPNKAQPKELLERIFNLTRSMEFFYKQEDAYTNSCNIKDTVKSLFVDSYKVF</sequence>
<dbReference type="SUPFAM" id="SSF48576">
    <property type="entry name" value="Terpenoid synthases"/>
    <property type="match status" value="1"/>
</dbReference>
<dbReference type="InterPro" id="IPR005630">
    <property type="entry name" value="Terpene_synthase_metal-bd"/>
</dbReference>
<protein>
    <submittedName>
        <fullName evidence="7">Terpene synthase TPS4</fullName>
    </submittedName>
</protein>
<comment type="cofactor">
    <cofactor evidence="2">
        <name>Mg(2+)</name>
        <dbReference type="ChEBI" id="CHEBI:18420"/>
    </cofactor>
</comment>
<evidence type="ECO:0000256" key="2">
    <source>
        <dbReference type="ARBA" id="ARBA00001946"/>
    </source>
</evidence>
<reference evidence="7" key="3">
    <citation type="journal article" date="2020" name="Plant J.">
        <title>The foxtail millet (Setaria italica) terpene synthase gene family.</title>
        <authorList>
            <person name="Karunanithi P.S."/>
            <person name="Berrios D.I."/>
            <person name="Wang S."/>
            <person name="Davis J."/>
            <person name="Shen T."/>
            <person name="Fiehn O."/>
            <person name="Maloof J.N."/>
            <person name="Zerbe P."/>
        </authorList>
    </citation>
    <scope>NUCLEOTIDE SEQUENCE</scope>
</reference>
<evidence type="ECO:0000313" key="8">
    <source>
        <dbReference type="EMBL" id="RCV06300.1"/>
    </source>
</evidence>
<evidence type="ECO:0000313" key="7">
    <source>
        <dbReference type="EMBL" id="QJA42338.1"/>
    </source>
</evidence>
<dbReference type="PANTHER" id="PTHR31225:SF228">
    <property type="entry name" value="ALPHA-TERPINEOL SYNTHASE, CHLOROPLASTIC"/>
    <property type="match status" value="1"/>
</dbReference>
<dbReference type="FunFam" id="1.10.600.10:FF:000007">
    <property type="entry name" value="Isoprene synthase, chloroplastic"/>
    <property type="match status" value="1"/>
</dbReference>
<dbReference type="EMBL" id="CM003528">
    <property type="protein sequence ID" value="RCV06300.1"/>
    <property type="molecule type" value="Genomic_DNA"/>
</dbReference>
<evidence type="ECO:0000259" key="6">
    <source>
        <dbReference type="Pfam" id="PF03936"/>
    </source>
</evidence>
<dbReference type="InterPro" id="IPR034741">
    <property type="entry name" value="Terpene_cyclase-like_1_C"/>
</dbReference>
<dbReference type="Gene3D" id="1.10.600.10">
    <property type="entry name" value="Farnesyl Diphosphate Synthase"/>
    <property type="match status" value="1"/>
</dbReference>
<dbReference type="OrthoDB" id="635298at2759"/>
<comment type="cofactor">
    <cofactor evidence="1">
        <name>Mn(2+)</name>
        <dbReference type="ChEBI" id="CHEBI:29035"/>
    </cofactor>
</comment>
<dbReference type="GO" id="GO:0010333">
    <property type="term" value="F:terpene synthase activity"/>
    <property type="evidence" value="ECO:0007669"/>
    <property type="project" value="InterPro"/>
</dbReference>
<dbReference type="AlphaFoldDB" id="A0A368PMR2"/>
<reference evidence="8" key="2">
    <citation type="submission" date="2015-07" db="EMBL/GenBank/DDBJ databases">
        <authorList>
            <person name="Noorani M."/>
        </authorList>
    </citation>
    <scope>NUCLEOTIDE SEQUENCE</scope>
    <source>
        <strain evidence="8">Yugu1</strain>
    </source>
</reference>
<dbReference type="InterPro" id="IPR008949">
    <property type="entry name" value="Isoprenoid_synthase_dom_sf"/>
</dbReference>
<dbReference type="SFLD" id="SFLDS00005">
    <property type="entry name" value="Isoprenoid_Synthase_Type_I"/>
    <property type="match status" value="1"/>
</dbReference>
<name>A0A368PMR2_SETIT</name>
<dbReference type="InterPro" id="IPR050148">
    <property type="entry name" value="Terpene_synthase-like"/>
</dbReference>
<accession>A0A368PMR2</accession>
<evidence type="ECO:0000256" key="1">
    <source>
        <dbReference type="ARBA" id="ARBA00001936"/>
    </source>
</evidence>
<dbReference type="Pfam" id="PF03936">
    <property type="entry name" value="Terpene_synth_C"/>
    <property type="match status" value="1"/>
</dbReference>
<organism evidence="8">
    <name type="scientific">Setaria italica</name>
    <name type="common">Foxtail millet</name>
    <name type="synonym">Panicum italicum</name>
    <dbReference type="NCBI Taxonomy" id="4555"/>
    <lineage>
        <taxon>Eukaryota</taxon>
        <taxon>Viridiplantae</taxon>
        <taxon>Streptophyta</taxon>
        <taxon>Embryophyta</taxon>
        <taxon>Tracheophyta</taxon>
        <taxon>Spermatophyta</taxon>
        <taxon>Magnoliopsida</taxon>
        <taxon>Liliopsida</taxon>
        <taxon>Poales</taxon>
        <taxon>Poaceae</taxon>
        <taxon>PACMAD clade</taxon>
        <taxon>Panicoideae</taxon>
        <taxon>Panicodae</taxon>
        <taxon>Paniceae</taxon>
        <taxon>Cenchrinae</taxon>
        <taxon>Setaria</taxon>
    </lineage>
</organism>
<feature type="region of interest" description="Disordered" evidence="4">
    <location>
        <begin position="57"/>
        <end position="76"/>
    </location>
</feature>
<proteinExistence type="evidence at transcript level"/>
<dbReference type="EMBL" id="MN251677">
    <property type="protein sequence ID" value="QJA42338.1"/>
    <property type="molecule type" value="mRNA"/>
</dbReference>